<comment type="caution">
    <text evidence="1">The sequence shown here is derived from an EMBL/GenBank/DDBJ whole genome shotgun (WGS) entry which is preliminary data.</text>
</comment>
<sequence length="99" mass="11612">MSSSKASWHLNKKPAKTEFELSKEERRQLALRFRSPIKVGLAIIPYCEVESAWLLPDGPDQKNRYVRHYDIAFEFAVRMNDILQHYPLLAVRLERKQAA</sequence>
<proteinExistence type="predicted"/>
<accession>A0ABV6BA67</accession>
<dbReference type="EMBL" id="JBHLXP010000001">
    <property type="protein sequence ID" value="MFC0047762.1"/>
    <property type="molecule type" value="Genomic_DNA"/>
</dbReference>
<organism evidence="1 2">
    <name type="scientific">Rheinheimera tilapiae</name>
    <dbReference type="NCBI Taxonomy" id="875043"/>
    <lineage>
        <taxon>Bacteria</taxon>
        <taxon>Pseudomonadati</taxon>
        <taxon>Pseudomonadota</taxon>
        <taxon>Gammaproteobacteria</taxon>
        <taxon>Chromatiales</taxon>
        <taxon>Chromatiaceae</taxon>
        <taxon>Rheinheimera</taxon>
    </lineage>
</organism>
<name>A0ABV6BA67_9GAMM</name>
<gene>
    <name evidence="1" type="ORF">ACFFJP_05640</name>
</gene>
<reference evidence="1 2" key="1">
    <citation type="submission" date="2024-09" db="EMBL/GenBank/DDBJ databases">
        <authorList>
            <person name="Sun Q."/>
            <person name="Mori K."/>
        </authorList>
    </citation>
    <scope>NUCLEOTIDE SEQUENCE [LARGE SCALE GENOMIC DNA]</scope>
    <source>
        <strain evidence="1 2">KCTC 23315</strain>
    </source>
</reference>
<evidence type="ECO:0000313" key="1">
    <source>
        <dbReference type="EMBL" id="MFC0047762.1"/>
    </source>
</evidence>
<dbReference type="Proteomes" id="UP001589813">
    <property type="component" value="Unassembled WGS sequence"/>
</dbReference>
<keyword evidence="2" id="KW-1185">Reference proteome</keyword>
<dbReference type="RefSeq" id="WP_377241315.1">
    <property type="nucleotide sequence ID" value="NZ_JBHLXP010000001.1"/>
</dbReference>
<evidence type="ECO:0000313" key="2">
    <source>
        <dbReference type="Proteomes" id="UP001589813"/>
    </source>
</evidence>
<protein>
    <submittedName>
        <fullName evidence="1">Uncharacterized protein</fullName>
    </submittedName>
</protein>